<dbReference type="OrthoDB" id="5673at2759"/>
<dbReference type="SUPFAM" id="SSF64288">
    <property type="entry name" value="Chorismate lyase-like"/>
    <property type="match status" value="1"/>
</dbReference>
<dbReference type="AlphaFoldDB" id="A0A167LVX6"/>
<dbReference type="EMBL" id="KV417286">
    <property type="protein sequence ID" value="KZO96081.1"/>
    <property type="molecule type" value="Genomic_DNA"/>
</dbReference>
<reference evidence="1 2" key="1">
    <citation type="journal article" date="2016" name="Mol. Biol. Evol.">
        <title>Comparative Genomics of Early-Diverging Mushroom-Forming Fungi Provides Insights into the Origins of Lignocellulose Decay Capabilities.</title>
        <authorList>
            <person name="Nagy L.G."/>
            <person name="Riley R."/>
            <person name="Tritt A."/>
            <person name="Adam C."/>
            <person name="Daum C."/>
            <person name="Floudas D."/>
            <person name="Sun H."/>
            <person name="Yadav J.S."/>
            <person name="Pangilinan J."/>
            <person name="Larsson K.H."/>
            <person name="Matsuura K."/>
            <person name="Barry K."/>
            <person name="Labutti K."/>
            <person name="Kuo R."/>
            <person name="Ohm R.A."/>
            <person name="Bhattacharya S.S."/>
            <person name="Shirouzu T."/>
            <person name="Yoshinaga Y."/>
            <person name="Martin F.M."/>
            <person name="Grigoriev I.V."/>
            <person name="Hibbett D.S."/>
        </authorList>
    </citation>
    <scope>NUCLEOTIDE SEQUENCE [LARGE SCALE GENOMIC DNA]</scope>
    <source>
        <strain evidence="1 2">TUFC12733</strain>
    </source>
</reference>
<keyword evidence="2" id="KW-1185">Reference proteome</keyword>
<proteinExistence type="predicted"/>
<dbReference type="Proteomes" id="UP000076738">
    <property type="component" value="Unassembled WGS sequence"/>
</dbReference>
<accession>A0A167LVX6</accession>
<dbReference type="InterPro" id="IPR028978">
    <property type="entry name" value="Chorismate_lyase_/UTRA_dom_sf"/>
</dbReference>
<evidence type="ECO:0000313" key="1">
    <source>
        <dbReference type="EMBL" id="KZO96081.1"/>
    </source>
</evidence>
<dbReference type="Gene3D" id="3.40.1410.10">
    <property type="entry name" value="Chorismate lyase-like"/>
    <property type="match status" value="1"/>
</dbReference>
<organism evidence="1 2">
    <name type="scientific">Calocera viscosa (strain TUFC12733)</name>
    <dbReference type="NCBI Taxonomy" id="1330018"/>
    <lineage>
        <taxon>Eukaryota</taxon>
        <taxon>Fungi</taxon>
        <taxon>Dikarya</taxon>
        <taxon>Basidiomycota</taxon>
        <taxon>Agaricomycotina</taxon>
        <taxon>Dacrymycetes</taxon>
        <taxon>Dacrymycetales</taxon>
        <taxon>Dacrymycetaceae</taxon>
        <taxon>Calocera</taxon>
    </lineage>
</organism>
<protein>
    <submittedName>
        <fullName evidence="1">Uncharacterized protein</fullName>
    </submittedName>
</protein>
<gene>
    <name evidence="1" type="ORF">CALVIDRAFT_482045</name>
</gene>
<name>A0A167LVX6_CALVF</name>
<feature type="non-terminal residue" evidence="1">
    <location>
        <position position="1"/>
    </location>
</feature>
<sequence length="161" mass="18072">FPWPREINGIERVVLSAKGDLQRVLSAYFGSPISVASIFQTSSSSLPSSAEASSTNPIVQHRVVHLLCASKLVVIATSTVHLYSPKAASLMLDDKYAIGQCYRVMGTNPEFDLDKVWLDNASTGEERVTRRYRLSTSEMMCEIEEIFVDRKMFKEEGWLYA</sequence>
<evidence type="ECO:0000313" key="2">
    <source>
        <dbReference type="Proteomes" id="UP000076738"/>
    </source>
</evidence>